<dbReference type="Pfam" id="PF13460">
    <property type="entry name" value="NAD_binding_10"/>
    <property type="match status" value="1"/>
</dbReference>
<dbReference type="InterPro" id="IPR036291">
    <property type="entry name" value="NAD(P)-bd_dom_sf"/>
</dbReference>
<dbReference type="Gene3D" id="3.90.25.10">
    <property type="entry name" value="UDP-galactose 4-epimerase, domain 1"/>
    <property type="match status" value="1"/>
</dbReference>
<name>W5TJF9_9NOCA</name>
<keyword evidence="3" id="KW-1185">Reference proteome</keyword>
<gene>
    <name evidence="2" type="ORF">NONO_c25810</name>
</gene>
<dbReference type="STRING" id="1415166.NONO_c25810"/>
<sequence length="323" mass="33815">MACAVRTGCTGIMTESNYISNEIDSSATGFTESRMQQAGPAAPVAVLGGAGKTGRRIAARLGDRGVLVRPVSRSTAVRFDWTDRSTWASAVAGARAVYVAYQPDLAAPGSDEAITALTTVARRAGVRRLVLLSGRGEPEAQRCEEIVLASGLEATVVRCSWFAQNFSEDFLAEEIAGGRVTLPADAVTEPFVDADDIADVAVAALTGDGHDGRIYELTGPRALTFAEAVATIAAATGRDIDYVPVSLPEYTAAMTGMGIPDEVVESLTYLFGTVLDGRNSSTADGVEQALGRAPRSFEDYARRTAAAGAWPIADSEVTGSARR</sequence>
<evidence type="ECO:0000313" key="3">
    <source>
        <dbReference type="Proteomes" id="UP000019150"/>
    </source>
</evidence>
<organism evidence="2 3">
    <name type="scientific">Nocardia nova SH22a</name>
    <dbReference type="NCBI Taxonomy" id="1415166"/>
    <lineage>
        <taxon>Bacteria</taxon>
        <taxon>Bacillati</taxon>
        <taxon>Actinomycetota</taxon>
        <taxon>Actinomycetes</taxon>
        <taxon>Mycobacteriales</taxon>
        <taxon>Nocardiaceae</taxon>
        <taxon>Nocardia</taxon>
    </lineage>
</organism>
<dbReference type="PATRIC" id="fig|1415166.3.peg.2642"/>
<feature type="domain" description="NAD(P)-binding" evidence="1">
    <location>
        <begin position="48"/>
        <end position="206"/>
    </location>
</feature>
<dbReference type="InterPro" id="IPR051604">
    <property type="entry name" value="Ergot_Alk_Oxidoreductase"/>
</dbReference>
<reference evidence="2 3" key="1">
    <citation type="journal article" date="2014" name="Appl. Environ. Microbiol.">
        <title>Insights into the Microbial Degradation of Rubber and Gutta-Percha by Analysis of the Complete Genome of Nocardia nova SH22a.</title>
        <authorList>
            <person name="Luo Q."/>
            <person name="Hiessl S."/>
            <person name="Poehlein A."/>
            <person name="Daniel R."/>
            <person name="Steinbuchel A."/>
        </authorList>
    </citation>
    <scope>NUCLEOTIDE SEQUENCE [LARGE SCALE GENOMIC DNA]</scope>
    <source>
        <strain evidence="2">SH22a</strain>
    </source>
</reference>
<dbReference type="eggNOG" id="COG0702">
    <property type="taxonomic scope" value="Bacteria"/>
</dbReference>
<dbReference type="KEGG" id="nno:NONO_c25810"/>
<dbReference type="Gene3D" id="3.40.50.720">
    <property type="entry name" value="NAD(P)-binding Rossmann-like Domain"/>
    <property type="match status" value="1"/>
</dbReference>
<evidence type="ECO:0000313" key="2">
    <source>
        <dbReference type="EMBL" id="AHH17376.1"/>
    </source>
</evidence>
<evidence type="ECO:0000259" key="1">
    <source>
        <dbReference type="Pfam" id="PF13460"/>
    </source>
</evidence>
<proteinExistence type="predicted"/>
<dbReference type="AlphaFoldDB" id="W5TJF9"/>
<protein>
    <submittedName>
        <fullName evidence="2">NADH(P)-binding domain-containing protein</fullName>
    </submittedName>
</protein>
<dbReference type="InterPro" id="IPR016040">
    <property type="entry name" value="NAD(P)-bd_dom"/>
</dbReference>
<dbReference type="SUPFAM" id="SSF51735">
    <property type="entry name" value="NAD(P)-binding Rossmann-fold domains"/>
    <property type="match status" value="1"/>
</dbReference>
<dbReference type="PANTHER" id="PTHR43162">
    <property type="match status" value="1"/>
</dbReference>
<dbReference type="HOGENOM" id="CLU_007383_10_6_11"/>
<dbReference type="EMBL" id="CP006850">
    <property type="protein sequence ID" value="AHH17376.1"/>
    <property type="molecule type" value="Genomic_DNA"/>
</dbReference>
<dbReference type="PANTHER" id="PTHR43162:SF1">
    <property type="entry name" value="PRESTALK A DIFFERENTIATION PROTEIN A"/>
    <property type="match status" value="1"/>
</dbReference>
<accession>W5TJF9</accession>
<dbReference type="Proteomes" id="UP000019150">
    <property type="component" value="Chromosome"/>
</dbReference>